<dbReference type="EMBL" id="PYAU01000001">
    <property type="protein sequence ID" value="PSL39743.1"/>
    <property type="molecule type" value="Genomic_DNA"/>
</dbReference>
<evidence type="ECO:0000313" key="4">
    <source>
        <dbReference type="EMBL" id="RUQ85872.1"/>
    </source>
</evidence>
<evidence type="ECO:0000256" key="2">
    <source>
        <dbReference type="SAM" id="Phobius"/>
    </source>
</evidence>
<dbReference type="OrthoDB" id="4965215at2"/>
<keyword evidence="2" id="KW-0812">Transmembrane</keyword>
<keyword evidence="2" id="KW-0472">Membrane</keyword>
<dbReference type="Proteomes" id="UP000268291">
    <property type="component" value="Unassembled WGS sequence"/>
</dbReference>
<evidence type="ECO:0000313" key="3">
    <source>
        <dbReference type="EMBL" id="PSL39743.1"/>
    </source>
</evidence>
<dbReference type="Pfam" id="PF09579">
    <property type="entry name" value="Spore_YtfJ"/>
    <property type="match status" value="1"/>
</dbReference>
<accession>A0A2P8H0J6</accession>
<evidence type="ECO:0000256" key="1">
    <source>
        <dbReference type="SAM" id="MobiDB-lite"/>
    </source>
</evidence>
<dbReference type="AlphaFoldDB" id="A0A2P8H0J6"/>
<dbReference type="Proteomes" id="UP000241203">
    <property type="component" value="Unassembled WGS sequence"/>
</dbReference>
<evidence type="ECO:0008006" key="7">
    <source>
        <dbReference type="Google" id="ProtNLM"/>
    </source>
</evidence>
<dbReference type="RefSeq" id="WP_106564575.1">
    <property type="nucleotide sequence ID" value="NZ_PYAU01000001.1"/>
</dbReference>
<evidence type="ECO:0000313" key="6">
    <source>
        <dbReference type="Proteomes" id="UP000268291"/>
    </source>
</evidence>
<comment type="caution">
    <text evidence="3">The sequence shown here is derived from an EMBL/GenBank/DDBJ whole genome shotgun (WGS) entry which is preliminary data.</text>
</comment>
<dbReference type="EMBL" id="RZGY01000001">
    <property type="protein sequence ID" value="RUQ85872.1"/>
    <property type="molecule type" value="Genomic_DNA"/>
</dbReference>
<name>A0A2P8H0J6_9MICO</name>
<protein>
    <recommendedName>
        <fullName evidence="7">Sporulation protein YtfJ</fullName>
    </recommendedName>
</protein>
<feature type="region of interest" description="Disordered" evidence="1">
    <location>
        <begin position="47"/>
        <end position="69"/>
    </location>
</feature>
<keyword evidence="2" id="KW-1133">Transmembrane helix</keyword>
<evidence type="ECO:0000313" key="5">
    <source>
        <dbReference type="Proteomes" id="UP000241203"/>
    </source>
</evidence>
<gene>
    <name evidence="3" type="ORF">CLV49_3392</name>
    <name evidence="4" type="ORF">ELQ93_02295</name>
</gene>
<proteinExistence type="predicted"/>
<keyword evidence="6" id="KW-1185">Reference proteome</keyword>
<reference evidence="3 5" key="1">
    <citation type="submission" date="2018-03" db="EMBL/GenBank/DDBJ databases">
        <title>Genomic Encyclopedia of Archaeal and Bacterial Type Strains, Phase II (KMG-II): from individual species to whole genera.</title>
        <authorList>
            <person name="Goeker M."/>
        </authorList>
    </citation>
    <scope>NUCLEOTIDE SEQUENCE [LARGE SCALE GENOMIC DNA]</scope>
    <source>
        <strain evidence="3 5">DSM 21548</strain>
    </source>
</reference>
<dbReference type="InterPro" id="IPR014229">
    <property type="entry name" value="Spore_YtfJ"/>
</dbReference>
<sequence>MTNPALDLADRFRTIGVKSVYGDPVDLDGSTIVPVAVSVFGFGAGEGEGTGDGASGDKTTGKVGGSGAGGGGGGYSWPVGAYVSESGTVRFEPNVISLIIVSVPLIAVTGKALSLIIKALKR</sequence>
<reference evidence="4 6" key="2">
    <citation type="submission" date="2018-12" db="EMBL/GenBank/DDBJ databases">
        <authorList>
            <person name="hu s."/>
            <person name="Xu Y."/>
            <person name="Xu B."/>
            <person name="Li F."/>
        </authorList>
    </citation>
    <scope>NUCLEOTIDE SEQUENCE [LARGE SCALE GENOMIC DNA]</scope>
    <source>
        <strain evidence="4 6">KSW2-17</strain>
    </source>
</reference>
<organism evidence="3 5">
    <name type="scientific">Labedella gwakjiensis</name>
    <dbReference type="NCBI Taxonomy" id="390269"/>
    <lineage>
        <taxon>Bacteria</taxon>
        <taxon>Bacillati</taxon>
        <taxon>Actinomycetota</taxon>
        <taxon>Actinomycetes</taxon>
        <taxon>Micrococcales</taxon>
        <taxon>Microbacteriaceae</taxon>
        <taxon>Labedella</taxon>
    </lineage>
</organism>
<feature type="transmembrane region" description="Helical" evidence="2">
    <location>
        <begin position="95"/>
        <end position="117"/>
    </location>
</feature>